<dbReference type="Gene3D" id="3.30.310.50">
    <property type="entry name" value="Alpha-D-phosphohexomutase, C-terminal domain"/>
    <property type="match status" value="1"/>
</dbReference>
<dbReference type="Pfam" id="PF09981">
    <property type="entry name" value="DUF2218"/>
    <property type="match status" value="1"/>
</dbReference>
<feature type="domain" description="FAD-binding FR-type" evidence="2">
    <location>
        <begin position="102"/>
        <end position="226"/>
    </location>
</feature>
<proteinExistence type="inferred from homology"/>
<dbReference type="Gene3D" id="2.40.30.10">
    <property type="entry name" value="Translation factors"/>
    <property type="match status" value="1"/>
</dbReference>
<dbReference type="GO" id="GO:0016491">
    <property type="term" value="F:oxidoreductase activity"/>
    <property type="evidence" value="ECO:0007669"/>
    <property type="project" value="InterPro"/>
</dbReference>
<dbReference type="AlphaFoldDB" id="A0A9W6JFK2"/>
<gene>
    <name evidence="3" type="ORF">GCM10008171_19200</name>
</gene>
<dbReference type="EMBL" id="BSFK01000010">
    <property type="protein sequence ID" value="GLK76666.1"/>
    <property type="molecule type" value="Genomic_DNA"/>
</dbReference>
<evidence type="ECO:0000313" key="4">
    <source>
        <dbReference type="Proteomes" id="UP001143364"/>
    </source>
</evidence>
<dbReference type="Proteomes" id="UP001143364">
    <property type="component" value="Unassembled WGS sequence"/>
</dbReference>
<dbReference type="PANTHER" id="PTHR30157">
    <property type="entry name" value="FERRIC REDUCTASE, NADPH-DEPENDENT"/>
    <property type="match status" value="1"/>
</dbReference>
<dbReference type="Pfam" id="PF04954">
    <property type="entry name" value="SIP"/>
    <property type="match status" value="1"/>
</dbReference>
<dbReference type="Gene3D" id="3.40.50.80">
    <property type="entry name" value="Nucleotide-binding domain of ferredoxin-NADP reductase (FNR) module"/>
    <property type="match status" value="1"/>
</dbReference>
<dbReference type="InterPro" id="IPR039261">
    <property type="entry name" value="FNR_nucleotide-bd"/>
</dbReference>
<comment type="caution">
    <text evidence="3">The sequence shown here is derived from an EMBL/GenBank/DDBJ whole genome shotgun (WGS) entry which is preliminary data.</text>
</comment>
<accession>A0A9W6JFK2</accession>
<reference evidence="3" key="1">
    <citation type="journal article" date="2014" name="Int. J. Syst. Evol. Microbiol.">
        <title>Complete genome sequence of Corynebacterium casei LMG S-19264T (=DSM 44701T), isolated from a smear-ripened cheese.</title>
        <authorList>
            <consortium name="US DOE Joint Genome Institute (JGI-PGF)"/>
            <person name="Walter F."/>
            <person name="Albersmeier A."/>
            <person name="Kalinowski J."/>
            <person name="Ruckert C."/>
        </authorList>
    </citation>
    <scope>NUCLEOTIDE SEQUENCE</scope>
    <source>
        <strain evidence="3">VKM B-2555</strain>
    </source>
</reference>
<organism evidence="3 4">
    <name type="scientific">Methylopila jiangsuensis</name>
    <dbReference type="NCBI Taxonomy" id="586230"/>
    <lineage>
        <taxon>Bacteria</taxon>
        <taxon>Pseudomonadati</taxon>
        <taxon>Pseudomonadota</taxon>
        <taxon>Alphaproteobacteria</taxon>
        <taxon>Hyphomicrobiales</taxon>
        <taxon>Methylopilaceae</taxon>
        <taxon>Methylopila</taxon>
    </lineage>
</organism>
<dbReference type="InterPro" id="IPR013113">
    <property type="entry name" value="SIP_FAD-bd"/>
</dbReference>
<dbReference type="RefSeq" id="WP_271204540.1">
    <property type="nucleotide sequence ID" value="NZ_BSFK01000010.1"/>
</dbReference>
<dbReference type="PROSITE" id="PS51384">
    <property type="entry name" value="FAD_FR"/>
    <property type="match status" value="1"/>
</dbReference>
<reference evidence="3" key="2">
    <citation type="submission" date="2023-01" db="EMBL/GenBank/DDBJ databases">
        <authorList>
            <person name="Sun Q."/>
            <person name="Evtushenko L."/>
        </authorList>
    </citation>
    <scope>NUCLEOTIDE SEQUENCE</scope>
    <source>
        <strain evidence="3">VKM B-2555</strain>
    </source>
</reference>
<comment type="similarity">
    <text evidence="1">Belongs to the SIP oxidoreductase family.</text>
</comment>
<evidence type="ECO:0000259" key="2">
    <source>
        <dbReference type="PROSITE" id="PS51384"/>
    </source>
</evidence>
<dbReference type="InterPro" id="IPR039374">
    <property type="entry name" value="SIP_fam"/>
</dbReference>
<dbReference type="PANTHER" id="PTHR30157:SF0">
    <property type="entry name" value="NADPH-DEPENDENT FERRIC-CHELATE REDUCTASE"/>
    <property type="match status" value="1"/>
</dbReference>
<name>A0A9W6JFK2_9HYPH</name>
<protein>
    <submittedName>
        <fullName evidence="3">NADPH-dependent ferric siderophore reductase</fullName>
    </submittedName>
</protein>
<dbReference type="InterPro" id="IPR017927">
    <property type="entry name" value="FAD-bd_FR_type"/>
</dbReference>
<evidence type="ECO:0000256" key="1">
    <source>
        <dbReference type="ARBA" id="ARBA00035644"/>
    </source>
</evidence>
<evidence type="ECO:0000313" key="3">
    <source>
        <dbReference type="EMBL" id="GLK76666.1"/>
    </source>
</evidence>
<dbReference type="Pfam" id="PF08021">
    <property type="entry name" value="FAD_binding_9"/>
    <property type="match status" value="1"/>
</dbReference>
<dbReference type="CDD" id="cd06193">
    <property type="entry name" value="siderophore_interacting"/>
    <property type="match status" value="1"/>
</dbReference>
<dbReference type="InterPro" id="IPR014543">
    <property type="entry name" value="UCP028291"/>
</dbReference>
<sequence>MTFRARAIVTVDEVDRVLPALLDHMEEHATVVRAGGGASISSPFGSVDIQRRPGGLALEAASGSAEILAMIKVFVAEHVFEFAGPSASIVWSGEGAGDPLPPHFQKLTVTSAFDVTPRMRRVTFACERAAAFTGGAGYHVRLLLPPVGGAPLWPTIAEDGRMVWPSGEDALAVRVYTIRSVDVQRGEVAIDFVRHDHAGPASAWAAGAKPGDVIGLLGPSSGLAPSADRYLLAGDETALPVIARTLGALPERARGAAFIEVQNPDEIQQIEHRTGIELFWLFRNDAAPGASTLLRDALAALPAPAADESHFTFVACEFAASQAIRAHLREVWRLPKGRFSVASYWRRGQSDDGSSGLSDDDDV</sequence>
<dbReference type="InterPro" id="IPR017938">
    <property type="entry name" value="Riboflavin_synthase-like_b-brl"/>
</dbReference>
<dbReference type="SUPFAM" id="SSF63380">
    <property type="entry name" value="Riboflavin synthase domain-like"/>
    <property type="match status" value="1"/>
</dbReference>
<keyword evidence="4" id="KW-1185">Reference proteome</keyword>
<dbReference type="InterPro" id="IPR007037">
    <property type="entry name" value="SIP_rossman_dom"/>
</dbReference>